<organism evidence="3 4">
    <name type="scientific">Puniceibacterium antarcticum</name>
    <dbReference type="NCBI Taxonomy" id="1206336"/>
    <lineage>
        <taxon>Bacteria</taxon>
        <taxon>Pseudomonadati</taxon>
        <taxon>Pseudomonadota</taxon>
        <taxon>Alphaproteobacteria</taxon>
        <taxon>Rhodobacterales</taxon>
        <taxon>Paracoccaceae</taxon>
        <taxon>Puniceibacterium</taxon>
    </lineage>
</organism>
<dbReference type="PANTHER" id="PTHR11820">
    <property type="entry name" value="ACYLPYRUVASE"/>
    <property type="match status" value="1"/>
</dbReference>
<proteinExistence type="predicted"/>
<keyword evidence="4" id="KW-1185">Reference proteome</keyword>
<dbReference type="GO" id="GO:0018773">
    <property type="term" value="F:acetylpyruvate hydrolase activity"/>
    <property type="evidence" value="ECO:0007669"/>
    <property type="project" value="TreeGrafter"/>
</dbReference>
<gene>
    <name evidence="3" type="ORF">P775_15155</name>
</gene>
<dbReference type="Proteomes" id="UP000231259">
    <property type="component" value="Unassembled WGS sequence"/>
</dbReference>
<dbReference type="InterPro" id="IPR036663">
    <property type="entry name" value="Fumarylacetoacetase_C_sf"/>
</dbReference>
<feature type="domain" description="Fumarylacetoacetase-like C-terminal" evidence="2">
    <location>
        <begin position="27"/>
        <end position="219"/>
    </location>
</feature>
<evidence type="ECO:0000313" key="4">
    <source>
        <dbReference type="Proteomes" id="UP000231259"/>
    </source>
</evidence>
<keyword evidence="1" id="KW-0479">Metal-binding</keyword>
<dbReference type="OrthoDB" id="5197601at2"/>
<accession>A0A2G8RD22</accession>
<sequence>MAFVFPPLPQPALPVTGSNDLYPVGRIFCVGRNYAAHAAEMGNEVDREAPFYFTKSCHHLVQSGASCAYPPGTADYHHEIELVVALSGDLFRAEAADTWAAVYGYGVGLDMTRRDLQAEAKAGRRPWDISKDIEGGAVIGALTQRAGFGEMGDQRIALSVNDALRQEAVLSDMVWAVDALLAHLSGLYHLRAGDLVMMGTPAGVGAVVAGDRLEGVVDGLDGVSLTLGDAE</sequence>
<evidence type="ECO:0000256" key="1">
    <source>
        <dbReference type="ARBA" id="ARBA00022723"/>
    </source>
</evidence>
<dbReference type="Pfam" id="PF01557">
    <property type="entry name" value="FAA_hydrolase"/>
    <property type="match status" value="1"/>
</dbReference>
<dbReference type="RefSeq" id="WP_099911639.1">
    <property type="nucleotide sequence ID" value="NZ_AWWI01000100.1"/>
</dbReference>
<reference evidence="3 4" key="1">
    <citation type="submission" date="2013-09" db="EMBL/GenBank/DDBJ databases">
        <title>Genome sequencing of Phaeobacter antarcticus sp. nov. SM1211.</title>
        <authorList>
            <person name="Zhang X.-Y."/>
            <person name="Liu C."/>
            <person name="Chen X.-L."/>
            <person name="Xie B.-B."/>
            <person name="Qin Q.-L."/>
            <person name="Rong J.-C."/>
            <person name="Zhang Y.-Z."/>
        </authorList>
    </citation>
    <scope>NUCLEOTIDE SEQUENCE [LARGE SCALE GENOMIC DNA]</scope>
    <source>
        <strain evidence="3 4">SM1211</strain>
    </source>
</reference>
<dbReference type="EMBL" id="AWWI01000100">
    <property type="protein sequence ID" value="PIL19475.1"/>
    <property type="molecule type" value="Genomic_DNA"/>
</dbReference>
<dbReference type="InterPro" id="IPR011234">
    <property type="entry name" value="Fumarylacetoacetase-like_C"/>
</dbReference>
<name>A0A2G8RD22_9RHOB</name>
<evidence type="ECO:0000313" key="3">
    <source>
        <dbReference type="EMBL" id="PIL19475.1"/>
    </source>
</evidence>
<dbReference type="PANTHER" id="PTHR11820:SF90">
    <property type="entry name" value="FLUTATHIONE S-TRANSFERASE"/>
    <property type="match status" value="1"/>
</dbReference>
<evidence type="ECO:0000259" key="2">
    <source>
        <dbReference type="Pfam" id="PF01557"/>
    </source>
</evidence>
<comment type="caution">
    <text evidence="3">The sequence shown here is derived from an EMBL/GenBank/DDBJ whole genome shotgun (WGS) entry which is preliminary data.</text>
</comment>
<dbReference type="SUPFAM" id="SSF56529">
    <property type="entry name" value="FAH"/>
    <property type="match status" value="1"/>
</dbReference>
<protein>
    <recommendedName>
        <fullName evidence="2">Fumarylacetoacetase-like C-terminal domain-containing protein</fullName>
    </recommendedName>
</protein>
<dbReference type="AlphaFoldDB" id="A0A2G8RD22"/>
<dbReference type="GO" id="GO:0046872">
    <property type="term" value="F:metal ion binding"/>
    <property type="evidence" value="ECO:0007669"/>
    <property type="project" value="UniProtKB-KW"/>
</dbReference>
<dbReference type="Gene3D" id="3.90.850.10">
    <property type="entry name" value="Fumarylacetoacetase-like, C-terminal domain"/>
    <property type="match status" value="1"/>
</dbReference>